<dbReference type="EMBL" id="UINC01042250">
    <property type="protein sequence ID" value="SVB44617.1"/>
    <property type="molecule type" value="Genomic_DNA"/>
</dbReference>
<accession>A0A382E425</accession>
<evidence type="ECO:0000313" key="1">
    <source>
        <dbReference type="EMBL" id="SVB44617.1"/>
    </source>
</evidence>
<name>A0A382E425_9ZZZZ</name>
<organism evidence="1">
    <name type="scientific">marine metagenome</name>
    <dbReference type="NCBI Taxonomy" id="408172"/>
    <lineage>
        <taxon>unclassified sequences</taxon>
        <taxon>metagenomes</taxon>
        <taxon>ecological metagenomes</taxon>
    </lineage>
</organism>
<reference evidence="1" key="1">
    <citation type="submission" date="2018-05" db="EMBL/GenBank/DDBJ databases">
        <authorList>
            <person name="Lanie J.A."/>
            <person name="Ng W.-L."/>
            <person name="Kazmierczak K.M."/>
            <person name="Andrzejewski T.M."/>
            <person name="Davidsen T.M."/>
            <person name="Wayne K.J."/>
            <person name="Tettelin H."/>
            <person name="Glass J.I."/>
            <person name="Rusch D."/>
            <person name="Podicherti R."/>
            <person name="Tsui H.-C.T."/>
            <person name="Winkler M.E."/>
        </authorList>
    </citation>
    <scope>NUCLEOTIDE SEQUENCE</scope>
</reference>
<dbReference type="AlphaFoldDB" id="A0A382E425"/>
<proteinExistence type="predicted"/>
<sequence length="27" mass="3204">MRKIEIFIINEQRLVQGRLASDTNTKE</sequence>
<gene>
    <name evidence="1" type="ORF">METZ01_LOCUS197471</name>
</gene>
<protein>
    <submittedName>
        <fullName evidence="1">Uncharacterized protein</fullName>
    </submittedName>
</protein>